<dbReference type="InterPro" id="IPR050256">
    <property type="entry name" value="Glycosyltransferase_2"/>
</dbReference>
<dbReference type="CDD" id="cd04187">
    <property type="entry name" value="DPM1_like_bac"/>
    <property type="match status" value="1"/>
</dbReference>
<name>A0A1G2TG88_9BACT</name>
<dbReference type="InterPro" id="IPR029044">
    <property type="entry name" value="Nucleotide-diphossugar_trans"/>
</dbReference>
<accession>A0A1G2TG88</accession>
<keyword evidence="5" id="KW-0448">Lipopolysaccharide biosynthesis</keyword>
<evidence type="ECO:0000256" key="8">
    <source>
        <dbReference type="SAM" id="Phobius"/>
    </source>
</evidence>
<dbReference type="Pfam" id="PF00535">
    <property type="entry name" value="Glycos_transf_2"/>
    <property type="match status" value="1"/>
</dbReference>
<keyword evidence="2" id="KW-0328">Glycosyltransferase</keyword>
<dbReference type="GO" id="GO:0099621">
    <property type="term" value="F:undecaprenyl-phosphate 4-deoxy-4-formamido-L-arabinose transferase activity"/>
    <property type="evidence" value="ECO:0007669"/>
    <property type="project" value="TreeGrafter"/>
</dbReference>
<evidence type="ECO:0000256" key="5">
    <source>
        <dbReference type="ARBA" id="ARBA00022985"/>
    </source>
</evidence>
<evidence type="ECO:0000313" key="10">
    <source>
        <dbReference type="EMBL" id="OHA95709.1"/>
    </source>
</evidence>
<evidence type="ECO:0000256" key="7">
    <source>
        <dbReference type="ARBA" id="ARBA00023136"/>
    </source>
</evidence>
<keyword evidence="4 8" id="KW-0812">Transmembrane</keyword>
<reference evidence="10 11" key="1">
    <citation type="journal article" date="2016" name="Nat. Commun.">
        <title>Thousands of microbial genomes shed light on interconnected biogeochemical processes in an aquifer system.</title>
        <authorList>
            <person name="Anantharaman K."/>
            <person name="Brown C.T."/>
            <person name="Hug L.A."/>
            <person name="Sharon I."/>
            <person name="Castelle C.J."/>
            <person name="Probst A.J."/>
            <person name="Thomas B.C."/>
            <person name="Singh A."/>
            <person name="Wilkins M.J."/>
            <person name="Karaoz U."/>
            <person name="Brodie E.L."/>
            <person name="Williams K.H."/>
            <person name="Hubbard S.S."/>
            <person name="Banfield J.F."/>
        </authorList>
    </citation>
    <scope>NUCLEOTIDE SEQUENCE [LARGE SCALE GENOMIC DNA]</scope>
</reference>
<keyword evidence="6 8" id="KW-1133">Transmembrane helix</keyword>
<feature type="transmembrane region" description="Helical" evidence="8">
    <location>
        <begin position="269"/>
        <end position="290"/>
    </location>
</feature>
<evidence type="ECO:0000259" key="9">
    <source>
        <dbReference type="Pfam" id="PF00535"/>
    </source>
</evidence>
<evidence type="ECO:0000256" key="1">
    <source>
        <dbReference type="ARBA" id="ARBA00022475"/>
    </source>
</evidence>
<feature type="transmembrane region" description="Helical" evidence="8">
    <location>
        <begin position="235"/>
        <end position="257"/>
    </location>
</feature>
<evidence type="ECO:0000256" key="6">
    <source>
        <dbReference type="ARBA" id="ARBA00022989"/>
    </source>
</evidence>
<dbReference type="Proteomes" id="UP000178175">
    <property type="component" value="Unassembled WGS sequence"/>
</dbReference>
<evidence type="ECO:0000256" key="2">
    <source>
        <dbReference type="ARBA" id="ARBA00022676"/>
    </source>
</evidence>
<dbReference type="InterPro" id="IPR001173">
    <property type="entry name" value="Glyco_trans_2-like"/>
</dbReference>
<dbReference type="AlphaFoldDB" id="A0A1G2TG88"/>
<gene>
    <name evidence="10" type="ORF">A3C70_03310</name>
</gene>
<comment type="caution">
    <text evidence="10">The sequence shown here is derived from an EMBL/GenBank/DDBJ whole genome shotgun (WGS) entry which is preliminary data.</text>
</comment>
<evidence type="ECO:0000256" key="4">
    <source>
        <dbReference type="ARBA" id="ARBA00022692"/>
    </source>
</evidence>
<keyword evidence="7 8" id="KW-0472">Membrane</keyword>
<dbReference type="GO" id="GO:0005886">
    <property type="term" value="C:plasma membrane"/>
    <property type="evidence" value="ECO:0007669"/>
    <property type="project" value="TreeGrafter"/>
</dbReference>
<evidence type="ECO:0000256" key="3">
    <source>
        <dbReference type="ARBA" id="ARBA00022679"/>
    </source>
</evidence>
<sequence>MNKGSNPELSLVIPVYNEAESVSELHAELLGILNTLGESFEIIFIDDGSTDDTFEVLSRLKFAIIIRFARNFGKSQALQAGFDEASGEYIITMDGDLQDDPHEIPNFLERMHDGDSDLIVGWKQRRLDPSNKKIASSFANKITNILTGVKVHDMNCCFKIYKNEVAKQLALYGDLHRFIPALVASMGYKVTEMPVNHRSRRFGTSKYGVTRLFTSLFDFSSLIFLRRFIDRPMHFFGGFGFLFGSTGFFILLYLTFLKLYWGVLISNRPLLLFGILLVLLGVQLFSLGFIGDLVIRSGPSGVRNFVIKEKKL</sequence>
<feature type="domain" description="Glycosyltransferase 2-like" evidence="9">
    <location>
        <begin position="10"/>
        <end position="168"/>
    </location>
</feature>
<keyword evidence="1" id="KW-1003">Cell membrane</keyword>
<dbReference type="PANTHER" id="PTHR48090:SF3">
    <property type="entry name" value="UNDECAPRENYL-PHOSPHATE 4-DEOXY-4-FORMAMIDO-L-ARABINOSE TRANSFERASE"/>
    <property type="match status" value="1"/>
</dbReference>
<proteinExistence type="predicted"/>
<protein>
    <recommendedName>
        <fullName evidence="9">Glycosyltransferase 2-like domain-containing protein</fullName>
    </recommendedName>
</protein>
<dbReference type="PANTHER" id="PTHR48090">
    <property type="entry name" value="UNDECAPRENYL-PHOSPHATE 4-DEOXY-4-FORMAMIDO-L-ARABINOSE TRANSFERASE-RELATED"/>
    <property type="match status" value="1"/>
</dbReference>
<organism evidence="10 11">
    <name type="scientific">Candidatus Zambryskibacteria bacterium RIFCSPHIGHO2_02_FULL_43_14</name>
    <dbReference type="NCBI Taxonomy" id="1802748"/>
    <lineage>
        <taxon>Bacteria</taxon>
        <taxon>Candidatus Zambryskiibacteriota</taxon>
    </lineage>
</organism>
<evidence type="ECO:0000313" key="11">
    <source>
        <dbReference type="Proteomes" id="UP000178175"/>
    </source>
</evidence>
<dbReference type="Gene3D" id="3.90.550.10">
    <property type="entry name" value="Spore Coat Polysaccharide Biosynthesis Protein SpsA, Chain A"/>
    <property type="match status" value="1"/>
</dbReference>
<keyword evidence="3" id="KW-0808">Transferase</keyword>
<dbReference type="SUPFAM" id="SSF53448">
    <property type="entry name" value="Nucleotide-diphospho-sugar transferases"/>
    <property type="match status" value="1"/>
</dbReference>
<dbReference type="EMBL" id="MHVR01000020">
    <property type="protein sequence ID" value="OHA95709.1"/>
    <property type="molecule type" value="Genomic_DNA"/>
</dbReference>
<dbReference type="GO" id="GO:0009103">
    <property type="term" value="P:lipopolysaccharide biosynthetic process"/>
    <property type="evidence" value="ECO:0007669"/>
    <property type="project" value="UniProtKB-KW"/>
</dbReference>